<reference evidence="1" key="1">
    <citation type="submission" date="2021-01" db="EMBL/GenBank/DDBJ databases">
        <authorList>
            <consortium name="Genoscope - CEA"/>
            <person name="William W."/>
        </authorList>
    </citation>
    <scope>NUCLEOTIDE SEQUENCE</scope>
</reference>
<name>A0A816QJ05_BRANA</name>
<evidence type="ECO:0000313" key="1">
    <source>
        <dbReference type="EMBL" id="CAF2060839.1"/>
    </source>
</evidence>
<protein>
    <submittedName>
        <fullName evidence="1">(rape) hypothetical protein</fullName>
    </submittedName>
</protein>
<feature type="non-terminal residue" evidence="1">
    <location>
        <position position="81"/>
    </location>
</feature>
<dbReference type="Proteomes" id="UP001295469">
    <property type="component" value="Chromosome C06"/>
</dbReference>
<accession>A0A816QJ05</accession>
<dbReference type="AlphaFoldDB" id="A0A816QJ05"/>
<gene>
    <name evidence="1" type="ORF">DARMORV10_C06P32000.1</name>
</gene>
<proteinExistence type="predicted"/>
<sequence>MNLCLELFHTEQTQERGYKSNSSHADTKLCIFITVKIKLIFLVSSHPQEYGVKRRPRSGHARVDSLETHILFYKEIECAGL</sequence>
<dbReference type="EMBL" id="HG994370">
    <property type="protein sequence ID" value="CAF2060839.1"/>
    <property type="molecule type" value="Genomic_DNA"/>
</dbReference>
<organism evidence="1">
    <name type="scientific">Brassica napus</name>
    <name type="common">Rape</name>
    <dbReference type="NCBI Taxonomy" id="3708"/>
    <lineage>
        <taxon>Eukaryota</taxon>
        <taxon>Viridiplantae</taxon>
        <taxon>Streptophyta</taxon>
        <taxon>Embryophyta</taxon>
        <taxon>Tracheophyta</taxon>
        <taxon>Spermatophyta</taxon>
        <taxon>Magnoliopsida</taxon>
        <taxon>eudicotyledons</taxon>
        <taxon>Gunneridae</taxon>
        <taxon>Pentapetalae</taxon>
        <taxon>rosids</taxon>
        <taxon>malvids</taxon>
        <taxon>Brassicales</taxon>
        <taxon>Brassicaceae</taxon>
        <taxon>Brassiceae</taxon>
        <taxon>Brassica</taxon>
    </lineage>
</organism>